<gene>
    <name evidence="1" type="ORF">PKB_0783</name>
</gene>
<dbReference type="STRING" id="1301098.PKB_0783"/>
<reference evidence="1 2" key="2">
    <citation type="submission" date="2014-05" db="EMBL/GenBank/DDBJ databases">
        <title>Genome sequence of the 3-chlorobenzoate degrading bacterium Pseudomonas knackmussii B13 shows multiple evidence for horizontal gene transfer.</title>
        <authorList>
            <person name="Miyazaki R."/>
            <person name="Bertelli C."/>
            <person name="Falquet L."/>
            <person name="Robinson-Rechavi M."/>
            <person name="Gharib W."/>
            <person name="Roy S."/>
            <person name="Van der Meer J.R."/>
        </authorList>
    </citation>
    <scope>NUCLEOTIDE SEQUENCE [LARGE SCALE GENOMIC DNA]</scope>
    <source>
        <strain evidence="1 2">B13</strain>
    </source>
</reference>
<dbReference type="KEGG" id="pkc:PKB_0783"/>
<dbReference type="Proteomes" id="UP000025241">
    <property type="component" value="Chromosome I"/>
</dbReference>
<dbReference type="HOGENOM" id="CLU_216904_0_0_6"/>
<accession>A0A024HBD4</accession>
<reference evidence="1 2" key="1">
    <citation type="submission" date="2013-03" db="EMBL/GenBank/DDBJ databases">
        <authorList>
            <person name="Linke B."/>
        </authorList>
    </citation>
    <scope>NUCLEOTIDE SEQUENCE [LARGE SCALE GENOMIC DNA]</scope>
    <source>
        <strain evidence="1 2">B13</strain>
    </source>
</reference>
<evidence type="ECO:0000313" key="1">
    <source>
        <dbReference type="EMBL" id="CDF82151.1"/>
    </source>
</evidence>
<dbReference type="AlphaFoldDB" id="A0A024HBD4"/>
<organism evidence="1 2">
    <name type="scientific">Pseudomonas knackmussii (strain DSM 6978 / CCUG 54928 / LMG 23759 / B13)</name>
    <dbReference type="NCBI Taxonomy" id="1301098"/>
    <lineage>
        <taxon>Bacteria</taxon>
        <taxon>Pseudomonadati</taxon>
        <taxon>Pseudomonadota</taxon>
        <taxon>Gammaproteobacteria</taxon>
        <taxon>Pseudomonadales</taxon>
        <taxon>Pseudomonadaceae</taxon>
        <taxon>Pseudomonas</taxon>
    </lineage>
</organism>
<name>A0A024HBD4_PSEKB</name>
<dbReference type="RefSeq" id="WP_167333355.1">
    <property type="nucleotide sequence ID" value="NZ_HG322950.1"/>
</dbReference>
<proteinExistence type="predicted"/>
<sequence>MTERQILLLYEAELRRRRIERMENLLDANAAFAGGKTAESQLKQLQR</sequence>
<evidence type="ECO:0000313" key="2">
    <source>
        <dbReference type="Proteomes" id="UP000025241"/>
    </source>
</evidence>
<dbReference type="EMBL" id="HG322950">
    <property type="protein sequence ID" value="CDF82151.1"/>
    <property type="molecule type" value="Genomic_DNA"/>
</dbReference>
<keyword evidence="2" id="KW-1185">Reference proteome</keyword>
<protein>
    <submittedName>
        <fullName evidence="1">Uncharacterized protein</fullName>
    </submittedName>
</protein>